<gene>
    <name evidence="1" type="ORF">LCGC14_1141210</name>
</gene>
<sequence>MEVHAIIDGRLKSGTAQGQVLFWDNTLKRWVNAETSELFWDDTNKRLGIKTASPSSEVDVSGTITVTRILAGGVKE</sequence>
<proteinExistence type="predicted"/>
<protein>
    <submittedName>
        <fullName evidence="1">Uncharacterized protein</fullName>
    </submittedName>
</protein>
<comment type="caution">
    <text evidence="1">The sequence shown here is derived from an EMBL/GenBank/DDBJ whole genome shotgun (WGS) entry which is preliminary data.</text>
</comment>
<accession>A0A0F9ML81</accession>
<organism evidence="1">
    <name type="scientific">marine sediment metagenome</name>
    <dbReference type="NCBI Taxonomy" id="412755"/>
    <lineage>
        <taxon>unclassified sequences</taxon>
        <taxon>metagenomes</taxon>
        <taxon>ecological metagenomes</taxon>
    </lineage>
</organism>
<dbReference type="AlphaFoldDB" id="A0A0F9ML81"/>
<reference evidence="1" key="1">
    <citation type="journal article" date="2015" name="Nature">
        <title>Complex archaea that bridge the gap between prokaryotes and eukaryotes.</title>
        <authorList>
            <person name="Spang A."/>
            <person name="Saw J.H."/>
            <person name="Jorgensen S.L."/>
            <person name="Zaremba-Niedzwiedzka K."/>
            <person name="Martijn J."/>
            <person name="Lind A.E."/>
            <person name="van Eijk R."/>
            <person name="Schleper C."/>
            <person name="Guy L."/>
            <person name="Ettema T.J."/>
        </authorList>
    </citation>
    <scope>NUCLEOTIDE SEQUENCE</scope>
</reference>
<dbReference type="EMBL" id="LAZR01005415">
    <property type="protein sequence ID" value="KKN00097.1"/>
    <property type="molecule type" value="Genomic_DNA"/>
</dbReference>
<name>A0A0F9ML81_9ZZZZ</name>
<evidence type="ECO:0000313" key="1">
    <source>
        <dbReference type="EMBL" id="KKN00097.1"/>
    </source>
</evidence>